<accession>A0A4D6KDN4</accession>
<reference evidence="2 3" key="2">
    <citation type="submission" date="2019-04" db="EMBL/GenBank/DDBJ databases">
        <authorList>
            <person name="Yang S."/>
            <person name="Wei W."/>
        </authorList>
    </citation>
    <scope>NUCLEOTIDE SEQUENCE [LARGE SCALE GENOMIC DNA]</scope>
    <source>
        <strain evidence="3">ZP60</strain>
    </source>
</reference>
<evidence type="ECO:0000313" key="2">
    <source>
        <dbReference type="EMBL" id="QCD66260.1"/>
    </source>
</evidence>
<protein>
    <submittedName>
        <fullName evidence="2">Uncharacterized protein</fullName>
    </submittedName>
</protein>
<evidence type="ECO:0000256" key="1">
    <source>
        <dbReference type="SAM" id="MobiDB-lite"/>
    </source>
</evidence>
<feature type="region of interest" description="Disordered" evidence="1">
    <location>
        <begin position="1"/>
        <end position="31"/>
    </location>
</feature>
<feature type="compositionally biased region" description="Basic and acidic residues" evidence="1">
    <location>
        <begin position="12"/>
        <end position="21"/>
    </location>
</feature>
<dbReference type="AlphaFoldDB" id="A0A4D6KDN4"/>
<dbReference type="EMBL" id="CP039375">
    <property type="protein sequence ID" value="QCD66260.1"/>
    <property type="molecule type" value="Genomic_DNA"/>
</dbReference>
<evidence type="ECO:0000313" key="3">
    <source>
        <dbReference type="Proteomes" id="UP000297053"/>
    </source>
</evidence>
<dbReference type="RefSeq" id="WP_126967180.1">
    <property type="nucleotide sequence ID" value="NZ_CP039375.1"/>
</dbReference>
<reference evidence="2 3" key="1">
    <citation type="submission" date="2019-04" db="EMBL/GenBank/DDBJ databases">
        <title>Complete genome sequence of Arthrobacter sp. ZXY-2 associated with effective atrazine degradation and salt adaptation.</title>
        <authorList>
            <person name="Zhao X."/>
        </authorList>
    </citation>
    <scope>NUCLEOTIDE SEQUENCE [LARGE SCALE GENOMIC DNA]</scope>
    <source>
        <strain evidence="3">ZP60</strain>
    </source>
</reference>
<organism evidence="2 3">
    <name type="scientific">Halomicrobium mukohataei</name>
    <dbReference type="NCBI Taxonomy" id="57705"/>
    <lineage>
        <taxon>Archaea</taxon>
        <taxon>Methanobacteriati</taxon>
        <taxon>Methanobacteriota</taxon>
        <taxon>Stenosarchaea group</taxon>
        <taxon>Halobacteria</taxon>
        <taxon>Halobacteriales</taxon>
        <taxon>Haloarculaceae</taxon>
        <taxon>Halomicrobium</taxon>
    </lineage>
</organism>
<sequence>MSQIGLSEDEIAELRRSRDRPPTSSQELQLEQCRAASRELRSKRQTLEQYDALDPGVEETIDEIASEIKQKQRAELIAERKTLHEKILDGIPDITIFGVSVVSILTFSLL</sequence>
<dbReference type="KEGG" id="halz:E5139_11620"/>
<dbReference type="Proteomes" id="UP000297053">
    <property type="component" value="Chromosome"/>
</dbReference>
<dbReference type="GeneID" id="42179594"/>
<proteinExistence type="predicted"/>
<name>A0A4D6KDN4_9EURY</name>
<gene>
    <name evidence="2" type="ORF">E5139_11620</name>
</gene>